<evidence type="ECO:0000256" key="9">
    <source>
        <dbReference type="ARBA" id="ARBA00022777"/>
    </source>
</evidence>
<comment type="subcellular location">
    <subcellularLocation>
        <location evidence="1">Membrane</location>
        <topology evidence="1">Single-pass type I membrane protein</topology>
    </subcellularLocation>
</comment>
<dbReference type="GO" id="GO:0016020">
    <property type="term" value="C:membrane"/>
    <property type="evidence" value="ECO:0007669"/>
    <property type="project" value="UniProtKB-SubCell"/>
</dbReference>
<dbReference type="InterPro" id="IPR001245">
    <property type="entry name" value="Ser-Thr/Tyr_kinase_cat_dom"/>
</dbReference>
<dbReference type="PROSITE" id="PS00107">
    <property type="entry name" value="PROTEIN_KINASE_ATP"/>
    <property type="match status" value="1"/>
</dbReference>
<evidence type="ECO:0000256" key="4">
    <source>
        <dbReference type="ARBA" id="ARBA00022679"/>
    </source>
</evidence>
<keyword evidence="3" id="KW-0433">Leucine-rich repeat</keyword>
<sequence length="364" mass="39458">MDGALQALIAAVGSFIIVSLLIGALLLLCRRPAKPPSLAAVSPAARPILPETSAMFDPAINHISMAELTAATKNFSADAILGDGSFGFVYKAQLSSGATVAVKRLSTDAFHGPREFRAEMETLGRIHHPNLARLLGYCVSGPDRLLIYEFLPGGSLDHWLYPPDSAEPGRLSFSDRLGILRGVAAGLSYLHEDCTPSIIHRDIKASNVLLDADLGARIADFGLARWVDSARSHVSTQVAGTMGYMAPEYREGNTAATWMADVYSFGILMFEVATGRRPSWPMKGEDGREVSLVRWARAMVEAGRGIEIVDPLMGKEGLRSDHVDHFLTVAHRCTNETGRKRPRMSEVLFSLTHLPSHSSIPSVQ</sequence>
<dbReference type="InterPro" id="IPR017441">
    <property type="entry name" value="Protein_kinase_ATP_BS"/>
</dbReference>
<dbReference type="PANTHER" id="PTHR48006">
    <property type="entry name" value="LEUCINE-RICH REPEAT-CONTAINING PROTEIN DDB_G0281931-RELATED"/>
    <property type="match status" value="1"/>
</dbReference>
<evidence type="ECO:0000313" key="20">
    <source>
        <dbReference type="Proteomes" id="UP001085076"/>
    </source>
</evidence>
<dbReference type="InterPro" id="IPR000719">
    <property type="entry name" value="Prot_kinase_dom"/>
</dbReference>
<evidence type="ECO:0000256" key="13">
    <source>
        <dbReference type="ARBA" id="ARBA00023170"/>
    </source>
</evidence>
<evidence type="ECO:0000256" key="11">
    <source>
        <dbReference type="ARBA" id="ARBA00022989"/>
    </source>
</evidence>
<dbReference type="Proteomes" id="UP001085076">
    <property type="component" value="Miscellaneous, Linkage group lg03"/>
</dbReference>
<dbReference type="InterPro" id="IPR051824">
    <property type="entry name" value="LRR_Rcpt-Like_S/T_Kinase"/>
</dbReference>
<feature type="transmembrane region" description="Helical" evidence="17">
    <location>
        <begin position="6"/>
        <end position="28"/>
    </location>
</feature>
<reference evidence="19" key="2">
    <citation type="journal article" date="2022" name="Hortic Res">
        <title>The genome of Dioscorea zingiberensis sheds light on the biosynthesis, origin and evolution of the medicinally important diosgenin saponins.</title>
        <authorList>
            <person name="Li Y."/>
            <person name="Tan C."/>
            <person name="Li Z."/>
            <person name="Guo J."/>
            <person name="Li S."/>
            <person name="Chen X."/>
            <person name="Wang C."/>
            <person name="Dai X."/>
            <person name="Yang H."/>
            <person name="Song W."/>
            <person name="Hou L."/>
            <person name="Xu J."/>
            <person name="Tong Z."/>
            <person name="Xu A."/>
            <person name="Yuan X."/>
            <person name="Wang W."/>
            <person name="Yang Q."/>
            <person name="Chen L."/>
            <person name="Sun Z."/>
            <person name="Wang K."/>
            <person name="Pan B."/>
            <person name="Chen J."/>
            <person name="Bao Y."/>
            <person name="Liu F."/>
            <person name="Qi X."/>
            <person name="Gang D.R."/>
            <person name="Wen J."/>
            <person name="Li J."/>
        </authorList>
    </citation>
    <scope>NUCLEOTIDE SEQUENCE</scope>
    <source>
        <strain evidence="19">Dzin_1.0</strain>
    </source>
</reference>
<keyword evidence="13" id="KW-0675">Receptor</keyword>
<keyword evidence="6" id="KW-0732">Signal</keyword>
<dbReference type="EMBL" id="JAGGNH010000003">
    <property type="protein sequence ID" value="KAJ0976876.1"/>
    <property type="molecule type" value="Genomic_DNA"/>
</dbReference>
<evidence type="ECO:0000256" key="1">
    <source>
        <dbReference type="ARBA" id="ARBA00004479"/>
    </source>
</evidence>
<dbReference type="SMART" id="SM00220">
    <property type="entry name" value="S_TKc"/>
    <property type="match status" value="1"/>
</dbReference>
<dbReference type="Pfam" id="PF07714">
    <property type="entry name" value="PK_Tyr_Ser-Thr"/>
    <property type="match status" value="1"/>
</dbReference>
<keyword evidence="9" id="KW-0418">Kinase</keyword>
<evidence type="ECO:0000256" key="17">
    <source>
        <dbReference type="SAM" id="Phobius"/>
    </source>
</evidence>
<evidence type="ECO:0000256" key="5">
    <source>
        <dbReference type="ARBA" id="ARBA00022692"/>
    </source>
</evidence>
<dbReference type="FunFam" id="3.30.200.20:FF:000745">
    <property type="entry name" value="Phytosulfokine receptor 2"/>
    <property type="match status" value="1"/>
</dbReference>
<dbReference type="GO" id="GO:0004674">
    <property type="term" value="F:protein serine/threonine kinase activity"/>
    <property type="evidence" value="ECO:0007669"/>
    <property type="project" value="UniProtKB-KW"/>
</dbReference>
<dbReference type="FunFam" id="1.10.510.10:FF:000388">
    <property type="entry name" value="Leucine-rich repeat receptor-like tyrosine-protein kinase PXC3"/>
    <property type="match status" value="1"/>
</dbReference>
<keyword evidence="12 17" id="KW-0472">Membrane</keyword>
<keyword evidence="4" id="KW-0808">Transferase</keyword>
<comment type="caution">
    <text evidence="19">The sequence shown here is derived from an EMBL/GenBank/DDBJ whole genome shotgun (WGS) entry which is preliminary data.</text>
</comment>
<gene>
    <name evidence="19" type="ORF">J5N97_012350</name>
</gene>
<evidence type="ECO:0000256" key="16">
    <source>
        <dbReference type="RuleBase" id="RU000304"/>
    </source>
</evidence>
<dbReference type="PROSITE" id="PS50011">
    <property type="entry name" value="PROTEIN_KINASE_DOM"/>
    <property type="match status" value="1"/>
</dbReference>
<dbReference type="AlphaFoldDB" id="A0A9D5HHM0"/>
<dbReference type="InterPro" id="IPR008271">
    <property type="entry name" value="Ser/Thr_kinase_AS"/>
</dbReference>
<dbReference type="SUPFAM" id="SSF56112">
    <property type="entry name" value="Protein kinase-like (PK-like)"/>
    <property type="match status" value="1"/>
</dbReference>
<organism evidence="19 20">
    <name type="scientific">Dioscorea zingiberensis</name>
    <dbReference type="NCBI Taxonomy" id="325984"/>
    <lineage>
        <taxon>Eukaryota</taxon>
        <taxon>Viridiplantae</taxon>
        <taxon>Streptophyta</taxon>
        <taxon>Embryophyta</taxon>
        <taxon>Tracheophyta</taxon>
        <taxon>Spermatophyta</taxon>
        <taxon>Magnoliopsida</taxon>
        <taxon>Liliopsida</taxon>
        <taxon>Dioscoreales</taxon>
        <taxon>Dioscoreaceae</taxon>
        <taxon>Dioscorea</taxon>
    </lineage>
</organism>
<dbReference type="PANTHER" id="PTHR48006:SF47">
    <property type="entry name" value="PHYTOSULFOKINE RECEPTOR 2-LIKE"/>
    <property type="match status" value="1"/>
</dbReference>
<evidence type="ECO:0000313" key="19">
    <source>
        <dbReference type="EMBL" id="KAJ0976876.1"/>
    </source>
</evidence>
<evidence type="ECO:0000256" key="3">
    <source>
        <dbReference type="ARBA" id="ARBA00022614"/>
    </source>
</evidence>
<keyword evidence="5 17" id="KW-0812">Transmembrane</keyword>
<reference evidence="19" key="1">
    <citation type="submission" date="2021-03" db="EMBL/GenBank/DDBJ databases">
        <authorList>
            <person name="Li Z."/>
            <person name="Yang C."/>
        </authorList>
    </citation>
    <scope>NUCLEOTIDE SEQUENCE</scope>
    <source>
        <strain evidence="19">Dzin_1.0</strain>
        <tissue evidence="19">Leaf</tissue>
    </source>
</reference>
<evidence type="ECO:0000259" key="18">
    <source>
        <dbReference type="PROSITE" id="PS50011"/>
    </source>
</evidence>
<evidence type="ECO:0000256" key="2">
    <source>
        <dbReference type="ARBA" id="ARBA00022527"/>
    </source>
</evidence>
<evidence type="ECO:0000256" key="6">
    <source>
        <dbReference type="ARBA" id="ARBA00022729"/>
    </source>
</evidence>
<proteinExistence type="inferred from homology"/>
<keyword evidence="14" id="KW-0325">Glycoprotein</keyword>
<evidence type="ECO:0000256" key="15">
    <source>
        <dbReference type="PROSITE-ProRule" id="PRU10141"/>
    </source>
</evidence>
<dbReference type="PROSITE" id="PS00108">
    <property type="entry name" value="PROTEIN_KINASE_ST"/>
    <property type="match status" value="1"/>
</dbReference>
<evidence type="ECO:0000256" key="8">
    <source>
        <dbReference type="ARBA" id="ARBA00022741"/>
    </source>
</evidence>
<evidence type="ECO:0000256" key="12">
    <source>
        <dbReference type="ARBA" id="ARBA00023136"/>
    </source>
</evidence>
<dbReference type="OrthoDB" id="4062651at2759"/>
<keyword evidence="20" id="KW-1185">Reference proteome</keyword>
<feature type="domain" description="Protein kinase" evidence="18">
    <location>
        <begin position="75"/>
        <end position="360"/>
    </location>
</feature>
<dbReference type="InterPro" id="IPR011009">
    <property type="entry name" value="Kinase-like_dom_sf"/>
</dbReference>
<comment type="similarity">
    <text evidence="16">Belongs to the protein kinase superfamily.</text>
</comment>
<dbReference type="GO" id="GO:0005524">
    <property type="term" value="F:ATP binding"/>
    <property type="evidence" value="ECO:0007669"/>
    <property type="project" value="UniProtKB-UniRule"/>
</dbReference>
<evidence type="ECO:0000256" key="10">
    <source>
        <dbReference type="ARBA" id="ARBA00022840"/>
    </source>
</evidence>
<keyword evidence="10 15" id="KW-0067">ATP-binding</keyword>
<dbReference type="CDD" id="cd14066">
    <property type="entry name" value="STKc_IRAK"/>
    <property type="match status" value="1"/>
</dbReference>
<dbReference type="Gene3D" id="1.10.510.10">
    <property type="entry name" value="Transferase(Phosphotransferase) domain 1"/>
    <property type="match status" value="1"/>
</dbReference>
<keyword evidence="8 15" id="KW-0547">Nucleotide-binding</keyword>
<evidence type="ECO:0000256" key="7">
    <source>
        <dbReference type="ARBA" id="ARBA00022737"/>
    </source>
</evidence>
<keyword evidence="11 17" id="KW-1133">Transmembrane helix</keyword>
<name>A0A9D5HHM0_9LILI</name>
<keyword evidence="7" id="KW-0677">Repeat</keyword>
<keyword evidence="2 16" id="KW-0723">Serine/threonine-protein kinase</keyword>
<accession>A0A9D5HHM0</accession>
<feature type="binding site" evidence="15">
    <location>
        <position position="103"/>
    </location>
    <ligand>
        <name>ATP</name>
        <dbReference type="ChEBI" id="CHEBI:30616"/>
    </ligand>
</feature>
<evidence type="ECO:0000256" key="14">
    <source>
        <dbReference type="ARBA" id="ARBA00023180"/>
    </source>
</evidence>
<dbReference type="Gene3D" id="3.30.200.20">
    <property type="entry name" value="Phosphorylase Kinase, domain 1"/>
    <property type="match status" value="1"/>
</dbReference>
<protein>
    <recommendedName>
        <fullName evidence="18">Protein kinase domain-containing protein</fullName>
    </recommendedName>
</protein>